<dbReference type="VEuPathDB" id="FungiDB:PC110_g10970"/>
<evidence type="ECO:0000313" key="2">
    <source>
        <dbReference type="EMBL" id="KAG2942560.1"/>
    </source>
</evidence>
<comment type="caution">
    <text evidence="2">The sequence shown here is derived from an EMBL/GenBank/DDBJ whole genome shotgun (WGS) entry which is preliminary data.</text>
</comment>
<evidence type="ECO:0000313" key="3">
    <source>
        <dbReference type="Proteomes" id="UP000736787"/>
    </source>
</evidence>
<gene>
    <name evidence="2" type="ORF">PC117_g9720</name>
</gene>
<protein>
    <submittedName>
        <fullName evidence="2">Uncharacterized protein</fullName>
    </submittedName>
</protein>
<feature type="compositionally biased region" description="Acidic residues" evidence="1">
    <location>
        <begin position="65"/>
        <end position="82"/>
    </location>
</feature>
<dbReference type="AlphaFoldDB" id="A0A8T1DPY0"/>
<reference evidence="2" key="1">
    <citation type="submission" date="2018-10" db="EMBL/GenBank/DDBJ databases">
        <title>Effector identification in a new, highly contiguous assembly of the strawberry crown rot pathogen Phytophthora cactorum.</title>
        <authorList>
            <person name="Armitage A.D."/>
            <person name="Nellist C.F."/>
            <person name="Bates H."/>
            <person name="Vickerstaff R.J."/>
            <person name="Harrison R.J."/>
        </authorList>
    </citation>
    <scope>NUCLEOTIDE SEQUENCE</scope>
    <source>
        <strain evidence="2">4040</strain>
    </source>
</reference>
<sequence length="174" mass="19117">MDTTPQPTRGSEADDVGASLHEGQVSPAEDSEWCSDAGSDSRSSEERDDSDDSDFSPESDSGGIGEEDLTADSGLDEDESMEDISNFLFDTTLNTQLTEVIGSDTCENHCVRGKAKELESLLCSLSQMTKSEQTTSFYTLLGVLMQVLVDRKRGRGERKNFHYYLPFVGQETHP</sequence>
<feature type="region of interest" description="Disordered" evidence="1">
    <location>
        <begin position="1"/>
        <end position="82"/>
    </location>
</feature>
<proteinExistence type="predicted"/>
<name>A0A8T1DPY0_9STRA</name>
<dbReference type="EMBL" id="RCMK01000227">
    <property type="protein sequence ID" value="KAG2942560.1"/>
    <property type="molecule type" value="Genomic_DNA"/>
</dbReference>
<evidence type="ECO:0000256" key="1">
    <source>
        <dbReference type="SAM" id="MobiDB-lite"/>
    </source>
</evidence>
<feature type="compositionally biased region" description="Acidic residues" evidence="1">
    <location>
        <begin position="46"/>
        <end position="57"/>
    </location>
</feature>
<organism evidence="2 3">
    <name type="scientific">Phytophthora cactorum</name>
    <dbReference type="NCBI Taxonomy" id="29920"/>
    <lineage>
        <taxon>Eukaryota</taxon>
        <taxon>Sar</taxon>
        <taxon>Stramenopiles</taxon>
        <taxon>Oomycota</taxon>
        <taxon>Peronosporomycetes</taxon>
        <taxon>Peronosporales</taxon>
        <taxon>Peronosporaceae</taxon>
        <taxon>Phytophthora</taxon>
    </lineage>
</organism>
<dbReference type="Proteomes" id="UP000736787">
    <property type="component" value="Unassembled WGS sequence"/>
</dbReference>
<accession>A0A8T1DPY0</accession>